<dbReference type="Proteomes" id="UP001054252">
    <property type="component" value="Unassembled WGS sequence"/>
</dbReference>
<reference evidence="2 3" key="1">
    <citation type="journal article" date="2021" name="Commun. Biol.">
        <title>The genome of Shorea leprosula (Dipterocarpaceae) highlights the ecological relevance of drought in aseasonal tropical rainforests.</title>
        <authorList>
            <person name="Ng K.K.S."/>
            <person name="Kobayashi M.J."/>
            <person name="Fawcett J.A."/>
            <person name="Hatakeyama M."/>
            <person name="Paape T."/>
            <person name="Ng C.H."/>
            <person name="Ang C.C."/>
            <person name="Tnah L.H."/>
            <person name="Lee C.T."/>
            <person name="Nishiyama T."/>
            <person name="Sese J."/>
            <person name="O'Brien M.J."/>
            <person name="Copetti D."/>
            <person name="Mohd Noor M.I."/>
            <person name="Ong R.C."/>
            <person name="Putra M."/>
            <person name="Sireger I.Z."/>
            <person name="Indrioko S."/>
            <person name="Kosugi Y."/>
            <person name="Izuno A."/>
            <person name="Isagi Y."/>
            <person name="Lee S.L."/>
            <person name="Shimizu K.K."/>
        </authorList>
    </citation>
    <scope>NUCLEOTIDE SEQUENCE [LARGE SCALE GENOMIC DNA]</scope>
    <source>
        <strain evidence="2">214</strain>
    </source>
</reference>
<feature type="compositionally biased region" description="Basic and acidic residues" evidence="1">
    <location>
        <begin position="75"/>
        <end position="91"/>
    </location>
</feature>
<accession>A0AAV5IL70</accession>
<gene>
    <name evidence="2" type="ORF">SLEP1_g11446</name>
</gene>
<evidence type="ECO:0000256" key="1">
    <source>
        <dbReference type="SAM" id="MobiDB-lite"/>
    </source>
</evidence>
<organism evidence="2 3">
    <name type="scientific">Rubroshorea leprosula</name>
    <dbReference type="NCBI Taxonomy" id="152421"/>
    <lineage>
        <taxon>Eukaryota</taxon>
        <taxon>Viridiplantae</taxon>
        <taxon>Streptophyta</taxon>
        <taxon>Embryophyta</taxon>
        <taxon>Tracheophyta</taxon>
        <taxon>Spermatophyta</taxon>
        <taxon>Magnoliopsida</taxon>
        <taxon>eudicotyledons</taxon>
        <taxon>Gunneridae</taxon>
        <taxon>Pentapetalae</taxon>
        <taxon>rosids</taxon>
        <taxon>malvids</taxon>
        <taxon>Malvales</taxon>
        <taxon>Dipterocarpaceae</taxon>
        <taxon>Rubroshorea</taxon>
    </lineage>
</organism>
<comment type="caution">
    <text evidence="2">The sequence shown here is derived from an EMBL/GenBank/DDBJ whole genome shotgun (WGS) entry which is preliminary data.</text>
</comment>
<feature type="region of interest" description="Disordered" evidence="1">
    <location>
        <begin position="68"/>
        <end position="91"/>
    </location>
</feature>
<evidence type="ECO:0000313" key="3">
    <source>
        <dbReference type="Proteomes" id="UP001054252"/>
    </source>
</evidence>
<keyword evidence="3" id="KW-1185">Reference proteome</keyword>
<evidence type="ECO:0000313" key="2">
    <source>
        <dbReference type="EMBL" id="GKU98436.1"/>
    </source>
</evidence>
<protein>
    <submittedName>
        <fullName evidence="2">Uncharacterized protein</fullName>
    </submittedName>
</protein>
<name>A0AAV5IL70_9ROSI</name>
<dbReference type="EMBL" id="BPVZ01000012">
    <property type="protein sequence ID" value="GKU98436.1"/>
    <property type="molecule type" value="Genomic_DNA"/>
</dbReference>
<proteinExistence type="predicted"/>
<dbReference type="AlphaFoldDB" id="A0AAV5IL70"/>
<sequence length="91" mass="10396">MLGFPLVHLGSSQNLRNPTRCWVAEPKPVLGFLRNPIPCGTQFWVPRFREEPRSGFREEPSSRFLGSLKNLGSGFHEEPLTNPEPRLREVP</sequence>